<comment type="caution">
    <text evidence="2">The sequence shown here is derived from an EMBL/GenBank/DDBJ whole genome shotgun (WGS) entry which is preliminary data.</text>
</comment>
<dbReference type="Proteomes" id="UP001465976">
    <property type="component" value="Unassembled WGS sequence"/>
</dbReference>
<keyword evidence="3" id="KW-1185">Reference proteome</keyword>
<sequence>MLLNSTFQQYPSSDQLLDSLGGRAPSSTVIGTPPITSQEWSGVSGSVLSRREPDLMPDPPQSATLSPSSSPSPSPSKAQRNRTARTYIDGKRRTPKVDDPIWGLMKARKGSQPYDVMRTGALLGPVDRSVVNKRFNTNIQRILLKCEQLADETNCWLYIAASHPTVQGEYLHWTSPAIQQDLPARIVAHWDETSADIFRGLRTARRQDIVQVEIEAAQVRKERDVALEQAASQKSVVDKLIARLRASGQDLSDLTDADLSLQSL</sequence>
<evidence type="ECO:0000313" key="2">
    <source>
        <dbReference type="EMBL" id="KAL0569437.1"/>
    </source>
</evidence>
<evidence type="ECO:0000313" key="3">
    <source>
        <dbReference type="Proteomes" id="UP001465976"/>
    </source>
</evidence>
<name>A0ABR3F2M1_9AGAR</name>
<reference evidence="2 3" key="1">
    <citation type="submission" date="2024-02" db="EMBL/GenBank/DDBJ databases">
        <title>A draft genome for the cacao thread blight pathogen Marasmius crinis-equi.</title>
        <authorList>
            <person name="Cohen S.P."/>
            <person name="Baruah I.K."/>
            <person name="Amoako-Attah I."/>
            <person name="Bukari Y."/>
            <person name="Meinhardt L.W."/>
            <person name="Bailey B.A."/>
        </authorList>
    </citation>
    <scope>NUCLEOTIDE SEQUENCE [LARGE SCALE GENOMIC DNA]</scope>
    <source>
        <strain evidence="2 3">GH-76</strain>
    </source>
</reference>
<evidence type="ECO:0000256" key="1">
    <source>
        <dbReference type="SAM" id="MobiDB-lite"/>
    </source>
</evidence>
<proteinExistence type="predicted"/>
<dbReference type="EMBL" id="JBAHYK010001120">
    <property type="protein sequence ID" value="KAL0569437.1"/>
    <property type="molecule type" value="Genomic_DNA"/>
</dbReference>
<accession>A0ABR3F2M1</accession>
<protein>
    <submittedName>
        <fullName evidence="2">Uncharacterized protein</fullName>
    </submittedName>
</protein>
<feature type="compositionally biased region" description="Polar residues" evidence="1">
    <location>
        <begin position="25"/>
        <end position="47"/>
    </location>
</feature>
<gene>
    <name evidence="2" type="ORF">V5O48_012525</name>
</gene>
<organism evidence="2 3">
    <name type="scientific">Marasmius crinis-equi</name>
    <dbReference type="NCBI Taxonomy" id="585013"/>
    <lineage>
        <taxon>Eukaryota</taxon>
        <taxon>Fungi</taxon>
        <taxon>Dikarya</taxon>
        <taxon>Basidiomycota</taxon>
        <taxon>Agaricomycotina</taxon>
        <taxon>Agaricomycetes</taxon>
        <taxon>Agaricomycetidae</taxon>
        <taxon>Agaricales</taxon>
        <taxon>Marasmiineae</taxon>
        <taxon>Marasmiaceae</taxon>
        <taxon>Marasmius</taxon>
    </lineage>
</organism>
<feature type="region of interest" description="Disordered" evidence="1">
    <location>
        <begin position="18"/>
        <end position="93"/>
    </location>
</feature>